<sequence>MSIIFIHFRSSETRFTILSCPFYIQGMEVIAYTDIDVAKRKGVRDACITMADA</sequence>
<reference evidence="1 2" key="1">
    <citation type="submission" date="2023-10" db="EMBL/GenBank/DDBJ databases">
        <title>Chromosome-scale genome assembly provides insights into flower coloration mechanisms of Canna indica.</title>
        <authorList>
            <person name="Li C."/>
        </authorList>
    </citation>
    <scope>NUCLEOTIDE SEQUENCE [LARGE SCALE GENOMIC DNA]</scope>
    <source>
        <tissue evidence="1">Flower</tissue>
    </source>
</reference>
<dbReference type="EMBL" id="CP136891">
    <property type="protein sequence ID" value="WOK98931.1"/>
    <property type="molecule type" value="Genomic_DNA"/>
</dbReference>
<accession>A0AAQ3JZE5</accession>
<evidence type="ECO:0000313" key="1">
    <source>
        <dbReference type="EMBL" id="WOK98931.1"/>
    </source>
</evidence>
<protein>
    <submittedName>
        <fullName evidence="1">Uncharacterized protein</fullName>
    </submittedName>
</protein>
<gene>
    <name evidence="1" type="ORF">Cni_G07643</name>
</gene>
<keyword evidence="2" id="KW-1185">Reference proteome</keyword>
<evidence type="ECO:0000313" key="2">
    <source>
        <dbReference type="Proteomes" id="UP001327560"/>
    </source>
</evidence>
<dbReference type="Proteomes" id="UP001327560">
    <property type="component" value="Chromosome 2"/>
</dbReference>
<organism evidence="1 2">
    <name type="scientific">Canna indica</name>
    <name type="common">Indian-shot</name>
    <dbReference type="NCBI Taxonomy" id="4628"/>
    <lineage>
        <taxon>Eukaryota</taxon>
        <taxon>Viridiplantae</taxon>
        <taxon>Streptophyta</taxon>
        <taxon>Embryophyta</taxon>
        <taxon>Tracheophyta</taxon>
        <taxon>Spermatophyta</taxon>
        <taxon>Magnoliopsida</taxon>
        <taxon>Liliopsida</taxon>
        <taxon>Zingiberales</taxon>
        <taxon>Cannaceae</taxon>
        <taxon>Canna</taxon>
    </lineage>
</organism>
<name>A0AAQ3JZE5_9LILI</name>
<proteinExistence type="predicted"/>
<dbReference type="AlphaFoldDB" id="A0AAQ3JZE5"/>